<dbReference type="Proteomes" id="UP001620514">
    <property type="component" value="Unassembled WGS sequence"/>
</dbReference>
<sequence length="81" mass="8735">MLGPVNVGWSSRETSGIMSGNFVFEGLDHKSNVEPGSRFGAIATTHRAFTLRVANTPSNQGRFCVFCIQSTIPLTTFSSIP</sequence>
<name>A0ABW8MH53_9BURK</name>
<reference evidence="1 2" key="2">
    <citation type="submission" date="2024-11" db="EMBL/GenBank/DDBJ databases">
        <title>Using genomics to understand microbial adaptation to soil warming.</title>
        <authorList>
            <person name="Deangelis K.M. PhD."/>
        </authorList>
    </citation>
    <scope>NUCLEOTIDE SEQUENCE [LARGE SCALE GENOMIC DNA]</scope>
    <source>
        <strain evidence="1 2">GAS97</strain>
    </source>
</reference>
<comment type="caution">
    <text evidence="1">The sequence shown here is derived from an EMBL/GenBank/DDBJ whole genome shotgun (WGS) entry which is preliminary data.</text>
</comment>
<dbReference type="EMBL" id="JBIYDN010000008">
    <property type="protein sequence ID" value="MFK4442993.1"/>
    <property type="molecule type" value="Genomic_DNA"/>
</dbReference>
<keyword evidence="2" id="KW-1185">Reference proteome</keyword>
<reference evidence="1 2" key="1">
    <citation type="submission" date="2024-10" db="EMBL/GenBank/DDBJ databases">
        <authorList>
            <person name="Deangelis K."/>
            <person name="Huntemann M."/>
            <person name="Clum A."/>
            <person name="Wang J."/>
            <person name="Palaniappan K."/>
            <person name="Ritter S."/>
            <person name="Chen I.-M."/>
            <person name="Stamatis D."/>
            <person name="Reddy T."/>
            <person name="O'Malley R."/>
            <person name="Daum C."/>
            <person name="Ng V."/>
            <person name="Ivanova N."/>
            <person name="Kyrpides N."/>
            <person name="Woyke T."/>
        </authorList>
    </citation>
    <scope>NUCLEOTIDE SEQUENCE [LARGE SCALE GENOMIC DNA]</scope>
    <source>
        <strain evidence="1 2">GAS97</strain>
    </source>
</reference>
<evidence type="ECO:0000313" key="2">
    <source>
        <dbReference type="Proteomes" id="UP001620514"/>
    </source>
</evidence>
<protein>
    <submittedName>
        <fullName evidence="1">Uncharacterized protein</fullName>
    </submittedName>
</protein>
<gene>
    <name evidence="1" type="ORF">ABH943_003015</name>
</gene>
<organism evidence="1 2">
    <name type="scientific">Caballeronia udeis</name>
    <dbReference type="NCBI Taxonomy" id="1232866"/>
    <lineage>
        <taxon>Bacteria</taxon>
        <taxon>Pseudomonadati</taxon>
        <taxon>Pseudomonadota</taxon>
        <taxon>Betaproteobacteria</taxon>
        <taxon>Burkholderiales</taxon>
        <taxon>Burkholderiaceae</taxon>
        <taxon>Caballeronia</taxon>
    </lineage>
</organism>
<accession>A0ABW8MH53</accession>
<evidence type="ECO:0000313" key="1">
    <source>
        <dbReference type="EMBL" id="MFK4442993.1"/>
    </source>
</evidence>
<proteinExistence type="predicted"/>